<feature type="transmembrane region" description="Helical" evidence="11">
    <location>
        <begin position="6"/>
        <end position="25"/>
    </location>
</feature>
<dbReference type="GO" id="GO:0043953">
    <property type="term" value="P:protein transport by the Tat complex"/>
    <property type="evidence" value="ECO:0007669"/>
    <property type="project" value="UniProtKB-UniRule"/>
</dbReference>
<evidence type="ECO:0000256" key="3">
    <source>
        <dbReference type="ARBA" id="ARBA00022475"/>
    </source>
</evidence>
<evidence type="ECO:0000256" key="2">
    <source>
        <dbReference type="ARBA" id="ARBA00022448"/>
    </source>
</evidence>
<dbReference type="RefSeq" id="WP_002957492.1">
    <property type="nucleotide sequence ID" value="NC_020555.1"/>
</dbReference>
<reference evidence="12 15" key="2">
    <citation type="journal article" date="2012" name="J. Bacteriol.">
        <title>Complete Genome Sequence of Helicobacter cinaedi Type Strain ATCC BAA-847.</title>
        <authorList>
            <person name="Miyoshi-Akiyama T."/>
            <person name="Takeshita N."/>
            <person name="Ohmagari N."/>
            <person name="Kirikae T."/>
        </authorList>
    </citation>
    <scope>NUCLEOTIDE SEQUENCE [LARGE SCALE GENOMIC DNA]</scope>
    <source>
        <strain evidence="12 15">ATCC BAA-847</strain>
    </source>
</reference>
<protein>
    <recommendedName>
        <fullName evidence="9">Sec-independent protein translocase protein TatB homolog</fullName>
    </recommendedName>
</protein>
<comment type="similarity">
    <text evidence="9">Belongs to the TatB family.</text>
</comment>
<evidence type="ECO:0000313" key="14">
    <source>
        <dbReference type="Proteomes" id="UP000005755"/>
    </source>
</evidence>
<evidence type="ECO:0000256" key="10">
    <source>
        <dbReference type="SAM" id="MobiDB-lite"/>
    </source>
</evidence>
<dbReference type="HAMAP" id="MF_00237">
    <property type="entry name" value="TatB"/>
    <property type="match status" value="1"/>
</dbReference>
<dbReference type="NCBIfam" id="TIGR01410">
    <property type="entry name" value="tatB"/>
    <property type="match status" value="1"/>
</dbReference>
<dbReference type="Proteomes" id="UP000005755">
    <property type="component" value="Unassembled WGS sequence"/>
</dbReference>
<reference evidence="13" key="1">
    <citation type="submission" date="2008-08" db="EMBL/GenBank/DDBJ databases">
        <title>Annotation of Helicobacter cinaedi strain CCUG 18818.</title>
        <authorList>
            <consortium name="The Broad Institute Genome Sequencing Platform"/>
            <person name="Fox J.G."/>
            <person name="Shen Z."/>
            <person name="Charoenlap N."/>
            <person name="Schauer D.B."/>
            <person name="Ward D."/>
            <person name="Mehta T."/>
            <person name="Young S."/>
            <person name="Jaffe D."/>
            <person name="Gnerre S."/>
            <person name="Berlin A."/>
            <person name="Heiman D."/>
            <person name="Hepburn T."/>
            <person name="Shea T."/>
            <person name="Sykes S."/>
            <person name="Alvarado L."/>
            <person name="Kodira C."/>
            <person name="Borodovsky M."/>
            <person name="Lander E."/>
            <person name="Galagan J."/>
            <person name="Nusbaum C."/>
            <person name="Birren B."/>
        </authorList>
    </citation>
    <scope>NUCLEOTIDE SEQUENCE</scope>
    <source>
        <strain evidence="13">CCUG 18818</strain>
    </source>
</reference>
<name>A0AAI8MMR4_9HELI</name>
<organism evidence="12 15">
    <name type="scientific">Helicobacter cinaedi CCUG 18818 = ATCC BAA-847</name>
    <dbReference type="NCBI Taxonomy" id="537971"/>
    <lineage>
        <taxon>Bacteria</taxon>
        <taxon>Pseudomonadati</taxon>
        <taxon>Campylobacterota</taxon>
        <taxon>Epsilonproteobacteria</taxon>
        <taxon>Campylobacterales</taxon>
        <taxon>Helicobacteraceae</taxon>
        <taxon>Helicobacter</taxon>
    </lineage>
</organism>
<gene>
    <name evidence="13" type="primary">tatB</name>
    <name evidence="12" type="ORF">HCBAA847_1338</name>
    <name evidence="13" type="ORF">HCCG_02142</name>
</gene>
<evidence type="ECO:0000313" key="12">
    <source>
        <dbReference type="EMBL" id="BAM32570.1"/>
    </source>
</evidence>
<keyword evidence="5 9" id="KW-0653">Protein transport</keyword>
<dbReference type="EMBL" id="AP012492">
    <property type="protein sequence ID" value="BAM32570.1"/>
    <property type="molecule type" value="Genomic_DNA"/>
</dbReference>
<comment type="subcellular location">
    <subcellularLocation>
        <location evidence="9">Cell membrane</location>
        <topology evidence="9">Single-pass membrane protein</topology>
    </subcellularLocation>
    <subcellularLocation>
        <location evidence="1">Membrane</location>
        <topology evidence="1">Single-pass membrane protein</topology>
    </subcellularLocation>
</comment>
<dbReference type="KEGG" id="hcb:HCBAA847_1338"/>
<evidence type="ECO:0000256" key="5">
    <source>
        <dbReference type="ARBA" id="ARBA00022927"/>
    </source>
</evidence>
<keyword evidence="14" id="KW-1185">Reference proteome</keyword>
<dbReference type="AlphaFoldDB" id="A0AAI8MMR4"/>
<feature type="compositionally biased region" description="Polar residues" evidence="10">
    <location>
        <begin position="148"/>
        <end position="188"/>
    </location>
</feature>
<evidence type="ECO:0000256" key="9">
    <source>
        <dbReference type="HAMAP-Rule" id="MF_00237"/>
    </source>
</evidence>
<dbReference type="EMBL" id="DS990394">
    <property type="protein sequence ID" value="EFR47593.1"/>
    <property type="molecule type" value="Genomic_DNA"/>
</dbReference>
<keyword evidence="7 9" id="KW-0811">Translocation</keyword>
<evidence type="ECO:0000256" key="7">
    <source>
        <dbReference type="ARBA" id="ARBA00023010"/>
    </source>
</evidence>
<evidence type="ECO:0000256" key="4">
    <source>
        <dbReference type="ARBA" id="ARBA00022692"/>
    </source>
</evidence>
<dbReference type="GO" id="GO:0008320">
    <property type="term" value="F:protein transmembrane transporter activity"/>
    <property type="evidence" value="ECO:0007669"/>
    <property type="project" value="UniProtKB-UniRule"/>
</dbReference>
<dbReference type="PRINTS" id="PR01506">
    <property type="entry name" value="TATBPROTEIN"/>
</dbReference>
<evidence type="ECO:0000256" key="11">
    <source>
        <dbReference type="SAM" id="Phobius"/>
    </source>
</evidence>
<reference evidence="12" key="3">
    <citation type="submission" date="2012-07" db="EMBL/GenBank/DDBJ databases">
        <authorList>
            <person name="Akiyama T."/>
            <person name="Takeshita N."/>
            <person name="Ohmagari N."/>
            <person name="Kirikae T."/>
        </authorList>
    </citation>
    <scope>NUCLEOTIDE SEQUENCE</scope>
    <source>
        <strain evidence="12">ATCC BAA-847</strain>
    </source>
</reference>
<accession>A0AAI8MMR4</accession>
<reference evidence="14" key="4">
    <citation type="journal article" date="2014" name="Genome Announc.">
        <title>Draft genome sequences of six enterohepatic helicobacter species isolated from humans and one from rhesus macaques.</title>
        <authorList>
            <person name="Shen Z."/>
            <person name="Sheh A."/>
            <person name="Young S.K."/>
            <person name="Abouelliel A."/>
            <person name="Ward D.V."/>
            <person name="Earl A.M."/>
            <person name="Fox J.G."/>
        </authorList>
    </citation>
    <scope>NUCLEOTIDE SEQUENCE [LARGE SCALE GENOMIC DNA]</scope>
    <source>
        <strain evidence="14">CCUG 18818</strain>
    </source>
</reference>
<dbReference type="InterPro" id="IPR018448">
    <property type="entry name" value="TatB"/>
</dbReference>
<dbReference type="InterPro" id="IPR003369">
    <property type="entry name" value="TatA/B/E"/>
</dbReference>
<dbReference type="Pfam" id="PF02416">
    <property type="entry name" value="TatA_B_E"/>
    <property type="match status" value="1"/>
</dbReference>
<dbReference type="Proteomes" id="UP000006036">
    <property type="component" value="Chromosome 1"/>
</dbReference>
<proteinExistence type="inferred from homology"/>
<keyword evidence="4 9" id="KW-0812">Transmembrane</keyword>
<evidence type="ECO:0000313" key="13">
    <source>
        <dbReference type="EMBL" id="EFR47593.1"/>
    </source>
</evidence>
<evidence type="ECO:0000256" key="8">
    <source>
        <dbReference type="ARBA" id="ARBA00023136"/>
    </source>
</evidence>
<evidence type="ECO:0000313" key="15">
    <source>
        <dbReference type="Proteomes" id="UP000006036"/>
    </source>
</evidence>
<dbReference type="Gene3D" id="1.20.5.3310">
    <property type="match status" value="1"/>
</dbReference>
<keyword evidence="3 9" id="KW-1003">Cell membrane</keyword>
<keyword evidence="6 9" id="KW-1133">Transmembrane helix</keyword>
<evidence type="ECO:0000256" key="1">
    <source>
        <dbReference type="ARBA" id="ARBA00004167"/>
    </source>
</evidence>
<keyword evidence="2 9" id="KW-0813">Transport</keyword>
<evidence type="ECO:0000256" key="6">
    <source>
        <dbReference type="ARBA" id="ARBA00022989"/>
    </source>
</evidence>
<keyword evidence="8 9" id="KW-0472">Membrane</keyword>
<feature type="region of interest" description="Disordered" evidence="10">
    <location>
        <begin position="136"/>
        <end position="188"/>
    </location>
</feature>
<sequence length="188" mass="20903">MFGIGIFELLVILIVAIIALGPNKLPQTIIDIVKFFRAVRKTMAEAKESFDKEIELSEIKQEALKYKNTISNEVDKLTQDMKLDELRELNINDLSDSLKPLQESLTDTKKELDKEANALHSTLKSLNTELSYESLDSKNAESNMPHATAQNLESAESAQTSIATQDSTLTYKNATSSKSQDSTPQHIG</sequence>
<dbReference type="GO" id="GO:0033281">
    <property type="term" value="C:TAT protein transport complex"/>
    <property type="evidence" value="ECO:0007669"/>
    <property type="project" value="UniProtKB-UniRule"/>
</dbReference>